<evidence type="ECO:0000256" key="1">
    <source>
        <dbReference type="SAM" id="MobiDB-lite"/>
    </source>
</evidence>
<gene>
    <name evidence="2" type="ORF">OE88DRAFT_1666510</name>
</gene>
<proteinExistence type="predicted"/>
<feature type="compositionally biased region" description="Polar residues" evidence="1">
    <location>
        <begin position="123"/>
        <end position="133"/>
    </location>
</feature>
<dbReference type="EMBL" id="ML213525">
    <property type="protein sequence ID" value="TFK47190.1"/>
    <property type="molecule type" value="Genomic_DNA"/>
</dbReference>
<name>A0A5C3MQF8_9AGAM</name>
<evidence type="ECO:0000313" key="3">
    <source>
        <dbReference type="Proteomes" id="UP000305948"/>
    </source>
</evidence>
<organism evidence="2 3">
    <name type="scientific">Heliocybe sulcata</name>
    <dbReference type="NCBI Taxonomy" id="5364"/>
    <lineage>
        <taxon>Eukaryota</taxon>
        <taxon>Fungi</taxon>
        <taxon>Dikarya</taxon>
        <taxon>Basidiomycota</taxon>
        <taxon>Agaricomycotina</taxon>
        <taxon>Agaricomycetes</taxon>
        <taxon>Gloeophyllales</taxon>
        <taxon>Gloeophyllaceae</taxon>
        <taxon>Heliocybe</taxon>
    </lineage>
</organism>
<keyword evidence="3" id="KW-1185">Reference proteome</keyword>
<protein>
    <submittedName>
        <fullName evidence="2">Uncharacterized protein</fullName>
    </submittedName>
</protein>
<dbReference type="Proteomes" id="UP000305948">
    <property type="component" value="Unassembled WGS sequence"/>
</dbReference>
<reference evidence="2 3" key="1">
    <citation type="journal article" date="2019" name="Nat. Ecol. Evol.">
        <title>Megaphylogeny resolves global patterns of mushroom evolution.</title>
        <authorList>
            <person name="Varga T."/>
            <person name="Krizsan K."/>
            <person name="Foldi C."/>
            <person name="Dima B."/>
            <person name="Sanchez-Garcia M."/>
            <person name="Sanchez-Ramirez S."/>
            <person name="Szollosi G.J."/>
            <person name="Szarkandi J.G."/>
            <person name="Papp V."/>
            <person name="Albert L."/>
            <person name="Andreopoulos W."/>
            <person name="Angelini C."/>
            <person name="Antonin V."/>
            <person name="Barry K.W."/>
            <person name="Bougher N.L."/>
            <person name="Buchanan P."/>
            <person name="Buyck B."/>
            <person name="Bense V."/>
            <person name="Catcheside P."/>
            <person name="Chovatia M."/>
            <person name="Cooper J."/>
            <person name="Damon W."/>
            <person name="Desjardin D."/>
            <person name="Finy P."/>
            <person name="Geml J."/>
            <person name="Haridas S."/>
            <person name="Hughes K."/>
            <person name="Justo A."/>
            <person name="Karasinski D."/>
            <person name="Kautmanova I."/>
            <person name="Kiss B."/>
            <person name="Kocsube S."/>
            <person name="Kotiranta H."/>
            <person name="LaButti K.M."/>
            <person name="Lechner B.E."/>
            <person name="Liimatainen K."/>
            <person name="Lipzen A."/>
            <person name="Lukacs Z."/>
            <person name="Mihaltcheva S."/>
            <person name="Morgado L.N."/>
            <person name="Niskanen T."/>
            <person name="Noordeloos M.E."/>
            <person name="Ohm R.A."/>
            <person name="Ortiz-Santana B."/>
            <person name="Ovrebo C."/>
            <person name="Racz N."/>
            <person name="Riley R."/>
            <person name="Savchenko A."/>
            <person name="Shiryaev A."/>
            <person name="Soop K."/>
            <person name="Spirin V."/>
            <person name="Szebenyi C."/>
            <person name="Tomsovsky M."/>
            <person name="Tulloss R.E."/>
            <person name="Uehling J."/>
            <person name="Grigoriev I.V."/>
            <person name="Vagvolgyi C."/>
            <person name="Papp T."/>
            <person name="Martin F.M."/>
            <person name="Miettinen O."/>
            <person name="Hibbett D.S."/>
            <person name="Nagy L.G."/>
        </authorList>
    </citation>
    <scope>NUCLEOTIDE SEQUENCE [LARGE SCALE GENOMIC DNA]</scope>
    <source>
        <strain evidence="2 3">OMC1185</strain>
    </source>
</reference>
<dbReference type="AlphaFoldDB" id="A0A5C3MQF8"/>
<sequence>MVTRISLFASHTDRPLHCRQKCSVFEYLVTTDVPKLIPNTFNPRPNTRSDSLSAHDMRLVAHWDPTLHEITPASFSYCWKENPSGSTPRERSLTSDSVTKPQLRGGWSYSCGRTSGVPYRSPSVPTSLKATAG</sequence>
<evidence type="ECO:0000313" key="2">
    <source>
        <dbReference type="EMBL" id="TFK47190.1"/>
    </source>
</evidence>
<accession>A0A5C3MQF8</accession>
<feature type="region of interest" description="Disordered" evidence="1">
    <location>
        <begin position="81"/>
        <end position="133"/>
    </location>
</feature>